<dbReference type="InterPro" id="IPR022657">
    <property type="entry name" value="De-COase2_CS"/>
</dbReference>
<organism evidence="21 22">
    <name type="scientific">Tolypocladium capitatum</name>
    <dbReference type="NCBI Taxonomy" id="45235"/>
    <lineage>
        <taxon>Eukaryota</taxon>
        <taxon>Fungi</taxon>
        <taxon>Dikarya</taxon>
        <taxon>Ascomycota</taxon>
        <taxon>Pezizomycotina</taxon>
        <taxon>Sordariomycetes</taxon>
        <taxon>Hypocreomycetidae</taxon>
        <taxon>Hypocreales</taxon>
        <taxon>Ophiocordycipitaceae</taxon>
        <taxon>Tolypocladium</taxon>
    </lineage>
</organism>
<dbReference type="SUPFAM" id="SSF50621">
    <property type="entry name" value="Alanine racemase C-terminal domain-like"/>
    <property type="match status" value="1"/>
</dbReference>
<dbReference type="InterPro" id="IPR000183">
    <property type="entry name" value="Orn/DAP/Arg_de-COase"/>
</dbReference>
<dbReference type="STRING" id="45235.A0A2K3QR00"/>
<comment type="cofactor">
    <cofactor evidence="1 17">
        <name>pyridoxal 5'-phosphate</name>
        <dbReference type="ChEBI" id="CHEBI:597326"/>
    </cofactor>
</comment>
<evidence type="ECO:0000259" key="19">
    <source>
        <dbReference type="Pfam" id="PF00278"/>
    </source>
</evidence>
<comment type="function">
    <text evidence="12">Catalyzes the first and rate-limiting step of polyamine biosynthesis that converts ornithine into putrescine, which is the precursor for the polyamines, spermidine and spermine. Polyamines are essential for cell proliferation and are implicated in cellular processes, ranging from DNA replication to apoptosis.</text>
</comment>
<dbReference type="OrthoDB" id="5034579at2759"/>
<evidence type="ECO:0000256" key="10">
    <source>
        <dbReference type="ARBA" id="ARBA00034115"/>
    </source>
</evidence>
<dbReference type="EC" id="4.1.1.17" evidence="11"/>
<dbReference type="PRINTS" id="PR01182">
    <property type="entry name" value="ORNDCRBXLASE"/>
</dbReference>
<evidence type="ECO:0000256" key="13">
    <source>
        <dbReference type="ARBA" id="ARBA00039485"/>
    </source>
</evidence>
<dbReference type="Proteomes" id="UP000236621">
    <property type="component" value="Unassembled WGS sequence"/>
</dbReference>
<dbReference type="GO" id="GO:0005737">
    <property type="term" value="C:cytoplasm"/>
    <property type="evidence" value="ECO:0007669"/>
    <property type="project" value="UniProtKB-SubCell"/>
</dbReference>
<dbReference type="PRINTS" id="PR01179">
    <property type="entry name" value="ODADCRBXLASE"/>
</dbReference>
<proteinExistence type="inferred from homology"/>
<evidence type="ECO:0000313" key="21">
    <source>
        <dbReference type="EMBL" id="PNY29951.1"/>
    </source>
</evidence>
<dbReference type="PANTHER" id="PTHR11482">
    <property type="entry name" value="ARGININE/DIAMINOPIMELATE/ORNITHINE DECARBOXYLASE"/>
    <property type="match status" value="1"/>
</dbReference>
<dbReference type="EMBL" id="NRSZ01000019">
    <property type="protein sequence ID" value="PNY29951.1"/>
    <property type="molecule type" value="Genomic_DNA"/>
</dbReference>
<dbReference type="Pfam" id="PF00278">
    <property type="entry name" value="Orn_DAP_Arg_deC"/>
    <property type="match status" value="1"/>
</dbReference>
<evidence type="ECO:0000256" key="14">
    <source>
        <dbReference type="ARBA" id="ARBA00046672"/>
    </source>
</evidence>
<keyword evidence="7 17" id="KW-0663">Pyridoxal phosphate</keyword>
<comment type="subunit">
    <text evidence="16">homodimer.</text>
</comment>
<name>A0A2K3QR00_9HYPO</name>
<evidence type="ECO:0000256" key="11">
    <source>
        <dbReference type="ARBA" id="ARBA00034138"/>
    </source>
</evidence>
<dbReference type="PANTHER" id="PTHR11482:SF6">
    <property type="entry name" value="ORNITHINE DECARBOXYLASE 1-RELATED"/>
    <property type="match status" value="1"/>
</dbReference>
<sequence length="449" mass="49444">MVMATAVIDNYTQRVNHAHMLTKKPRLADPLHQHHAVVGPKQLIGEALHQRVEAIDHEVCEPGDEDTFYVADLGEVYRQHLRWKKNLPRVKPFYAVKCNPDRQVLRLLAGLGTGFDCASKTEIEQVLALGASPERIIYAQPCKTNSYVRFVRSVGVKQMTFDNADELYKMAKLFPEAELFLRIMTDDTSSLCRLSMKFGAAMDTTEALLALAKNLGLNVVGVSFHVGSGASDPMAFYKAVRDAHAVFQQGREVGFAMSTLDVGGGFCGDTFEQMACALDGALDEFFPAGCNVDIIAEPGRYFVSAAFTIACNIIARRVVEDPTLDGKGYMVYVNDGVYGNFSSIMFDHQHPVAKILRRAGQTLYDTPAANPCCPGEGVEYSVWGPTCDGIDRISESTRFHSILDVGDWLYFEDMGAYTKCSATQFNGFSNAHDVIYVCSEPGALALLHL</sequence>
<keyword evidence="22" id="KW-1185">Reference proteome</keyword>
<dbReference type="Pfam" id="PF02784">
    <property type="entry name" value="Orn_Arg_deC_N"/>
    <property type="match status" value="1"/>
</dbReference>
<comment type="subunit">
    <text evidence="14">Homodimer. Only the dimer is catalytically active, as the active sites are constructed of residues from both monomers.</text>
</comment>
<comment type="caution">
    <text evidence="21">The sequence shown here is derived from an EMBL/GenBank/DDBJ whole genome shotgun (WGS) entry which is preliminary data.</text>
</comment>
<evidence type="ECO:0000259" key="20">
    <source>
        <dbReference type="Pfam" id="PF02784"/>
    </source>
</evidence>
<evidence type="ECO:0000256" key="16">
    <source>
        <dbReference type="ARBA" id="ARBA00066100"/>
    </source>
</evidence>
<feature type="domain" description="Orn/DAP/Arg decarboxylase 2 C-terminal" evidence="19">
    <location>
        <begin position="69"/>
        <end position="415"/>
    </location>
</feature>
<dbReference type="Gene3D" id="3.20.20.10">
    <property type="entry name" value="Alanine racemase"/>
    <property type="match status" value="1"/>
</dbReference>
<keyword evidence="6" id="KW-0702">S-nitrosylation</keyword>
<feature type="domain" description="Orn/DAP/Arg decarboxylase 2 N-terminal" evidence="20">
    <location>
        <begin position="73"/>
        <end position="304"/>
    </location>
</feature>
<dbReference type="Gene3D" id="2.40.37.10">
    <property type="entry name" value="Lyase, Ornithine Decarboxylase, Chain A, domain 1"/>
    <property type="match status" value="1"/>
</dbReference>
<evidence type="ECO:0000256" key="17">
    <source>
        <dbReference type="PIRSR" id="PIRSR600183-50"/>
    </source>
</evidence>
<comment type="subcellular location">
    <subcellularLocation>
        <location evidence="2">Cytoplasm</location>
    </subcellularLocation>
</comment>
<reference evidence="21 22" key="1">
    <citation type="submission" date="2017-08" db="EMBL/GenBank/DDBJ databases">
        <title>Harnessing the power of phylogenomics to disentangle the directionality and signatures of interkingdom host jumping in the parasitic fungal genus Tolypocladium.</title>
        <authorList>
            <person name="Quandt C.A."/>
            <person name="Patterson W."/>
            <person name="Spatafora J.W."/>
        </authorList>
    </citation>
    <scope>NUCLEOTIDE SEQUENCE [LARGE SCALE GENOMIC DNA]</scope>
    <source>
        <strain evidence="21 22">CBS 113982</strain>
    </source>
</reference>
<evidence type="ECO:0000256" key="4">
    <source>
        <dbReference type="ARBA" id="ARBA00022490"/>
    </source>
</evidence>
<dbReference type="SUPFAM" id="SSF51419">
    <property type="entry name" value="PLP-binding barrel"/>
    <property type="match status" value="1"/>
</dbReference>
<evidence type="ECO:0000256" key="18">
    <source>
        <dbReference type="RuleBase" id="RU003737"/>
    </source>
</evidence>
<gene>
    <name evidence="21" type="ORF">TCAP_00142</name>
</gene>
<keyword evidence="9" id="KW-0456">Lyase</keyword>
<evidence type="ECO:0000313" key="22">
    <source>
        <dbReference type="Proteomes" id="UP000236621"/>
    </source>
</evidence>
<dbReference type="CDD" id="cd00622">
    <property type="entry name" value="PLPDE_III_ODC"/>
    <property type="match status" value="1"/>
</dbReference>
<feature type="modified residue" description="N6-(pyridoxal phosphate)lysine" evidence="17">
    <location>
        <position position="97"/>
    </location>
</feature>
<evidence type="ECO:0000256" key="12">
    <source>
        <dbReference type="ARBA" id="ARBA00037173"/>
    </source>
</evidence>
<accession>A0A2K3QR00</accession>
<keyword evidence="5" id="KW-0210">Decarboxylase</keyword>
<comment type="similarity">
    <text evidence="3 18">Belongs to the Orn/Lys/Arg decarboxylase class-II family.</text>
</comment>
<dbReference type="GO" id="GO:0033387">
    <property type="term" value="P:putrescine biosynthetic process from arginine, via ornithine"/>
    <property type="evidence" value="ECO:0007669"/>
    <property type="project" value="TreeGrafter"/>
</dbReference>
<dbReference type="InterPro" id="IPR022653">
    <property type="entry name" value="De-COase2_pyr-phos_BS"/>
</dbReference>
<evidence type="ECO:0000256" key="9">
    <source>
        <dbReference type="ARBA" id="ARBA00023239"/>
    </source>
</evidence>
<evidence type="ECO:0000256" key="8">
    <source>
        <dbReference type="ARBA" id="ARBA00023115"/>
    </source>
</evidence>
<dbReference type="InterPro" id="IPR009006">
    <property type="entry name" value="Ala_racemase/Decarboxylase_C"/>
</dbReference>
<dbReference type="FunFam" id="2.40.37.10:FF:000010">
    <property type="entry name" value="Ornithine decarboxylase"/>
    <property type="match status" value="1"/>
</dbReference>
<dbReference type="GO" id="GO:0004586">
    <property type="term" value="F:ornithine decarboxylase activity"/>
    <property type="evidence" value="ECO:0007669"/>
    <property type="project" value="UniProtKB-EC"/>
</dbReference>
<evidence type="ECO:0000256" key="6">
    <source>
        <dbReference type="ARBA" id="ARBA00022799"/>
    </source>
</evidence>
<feature type="active site" description="Proton donor" evidence="17">
    <location>
        <position position="387"/>
    </location>
</feature>
<evidence type="ECO:0000256" key="3">
    <source>
        <dbReference type="ARBA" id="ARBA00008872"/>
    </source>
</evidence>
<dbReference type="PROSITE" id="PS00878">
    <property type="entry name" value="ODR_DC_2_1"/>
    <property type="match status" value="1"/>
</dbReference>
<dbReference type="InterPro" id="IPR022643">
    <property type="entry name" value="De-COase2_C"/>
</dbReference>
<dbReference type="FunFam" id="3.20.20.10:FF:000005">
    <property type="entry name" value="Ornithine decarboxylase"/>
    <property type="match status" value="1"/>
</dbReference>
<dbReference type="InterPro" id="IPR029066">
    <property type="entry name" value="PLP-binding_barrel"/>
</dbReference>
<keyword evidence="4" id="KW-0963">Cytoplasm</keyword>
<comment type="pathway">
    <text evidence="10">Amine and polyamine biosynthesis; putrescine biosynthesis via L-ornithine pathway; putrescine from L-ornithine: step 1/1.</text>
</comment>
<evidence type="ECO:0000256" key="7">
    <source>
        <dbReference type="ARBA" id="ARBA00022898"/>
    </source>
</evidence>
<dbReference type="AlphaFoldDB" id="A0A2K3QR00"/>
<dbReference type="InterPro" id="IPR002433">
    <property type="entry name" value="Orn_de-COase"/>
</dbReference>
<comment type="catalytic activity">
    <reaction evidence="15">
        <text>L-ornithine + H(+) = putrescine + CO2</text>
        <dbReference type="Rhea" id="RHEA:22964"/>
        <dbReference type="ChEBI" id="CHEBI:15378"/>
        <dbReference type="ChEBI" id="CHEBI:16526"/>
        <dbReference type="ChEBI" id="CHEBI:46911"/>
        <dbReference type="ChEBI" id="CHEBI:326268"/>
        <dbReference type="EC" id="4.1.1.17"/>
    </reaction>
</comment>
<protein>
    <recommendedName>
        <fullName evidence="13">Ornithine decarboxylase</fullName>
        <ecNumber evidence="11">4.1.1.17</ecNumber>
    </recommendedName>
</protein>
<evidence type="ECO:0000256" key="5">
    <source>
        <dbReference type="ARBA" id="ARBA00022793"/>
    </source>
</evidence>
<evidence type="ECO:0000256" key="1">
    <source>
        <dbReference type="ARBA" id="ARBA00001933"/>
    </source>
</evidence>
<evidence type="ECO:0000256" key="15">
    <source>
        <dbReference type="ARBA" id="ARBA00049127"/>
    </source>
</evidence>
<evidence type="ECO:0000256" key="2">
    <source>
        <dbReference type="ARBA" id="ARBA00004496"/>
    </source>
</evidence>
<keyword evidence="8" id="KW-0620">Polyamine biosynthesis</keyword>
<dbReference type="InterPro" id="IPR022644">
    <property type="entry name" value="De-COase2_N"/>
</dbReference>
<dbReference type="PROSITE" id="PS00879">
    <property type="entry name" value="ODR_DC_2_2"/>
    <property type="match status" value="1"/>
</dbReference>